<proteinExistence type="predicted"/>
<dbReference type="AlphaFoldDB" id="A0A401L2Z6"/>
<protein>
    <submittedName>
        <fullName evidence="2">Uncharacterized protein</fullName>
    </submittedName>
</protein>
<feature type="compositionally biased region" description="Polar residues" evidence="1">
    <location>
        <begin position="52"/>
        <end position="67"/>
    </location>
</feature>
<sequence>MPVLYHPGTLRNNSEQTDSLDVGTETYFVSHLEPAISKLASIGVGTNTYSMADTESQTSSNNASDCTSVELPPRPHRSQRIDYHLLNGVSDDEGDTESLLPRNLDWIWHLAAQNQLAQETQLAS</sequence>
<name>A0A401L2Z6_ASPAW</name>
<feature type="region of interest" description="Disordered" evidence="1">
    <location>
        <begin position="52"/>
        <end position="79"/>
    </location>
</feature>
<dbReference type="Proteomes" id="UP000286921">
    <property type="component" value="Unassembled WGS sequence"/>
</dbReference>
<gene>
    <name evidence="2" type="ORF">AAWM_08762</name>
</gene>
<comment type="caution">
    <text evidence="2">The sequence shown here is derived from an EMBL/GenBank/DDBJ whole genome shotgun (WGS) entry which is preliminary data.</text>
</comment>
<dbReference type="EMBL" id="BDHI01000022">
    <property type="protein sequence ID" value="GCB25877.1"/>
    <property type="molecule type" value="Genomic_DNA"/>
</dbReference>
<evidence type="ECO:0000313" key="3">
    <source>
        <dbReference type="Proteomes" id="UP000286921"/>
    </source>
</evidence>
<organism evidence="2 3">
    <name type="scientific">Aspergillus awamori</name>
    <name type="common">Black koji mold</name>
    <dbReference type="NCBI Taxonomy" id="105351"/>
    <lineage>
        <taxon>Eukaryota</taxon>
        <taxon>Fungi</taxon>
        <taxon>Dikarya</taxon>
        <taxon>Ascomycota</taxon>
        <taxon>Pezizomycotina</taxon>
        <taxon>Eurotiomycetes</taxon>
        <taxon>Eurotiomycetidae</taxon>
        <taxon>Eurotiales</taxon>
        <taxon>Aspergillaceae</taxon>
        <taxon>Aspergillus</taxon>
    </lineage>
</organism>
<reference evidence="2 3" key="1">
    <citation type="submission" date="2016-09" db="EMBL/GenBank/DDBJ databases">
        <title>Aspergillus awamori IFM 58123T.</title>
        <authorList>
            <person name="Kusuya Y."/>
            <person name="Shimizu M."/>
            <person name="Takahashi H."/>
            <person name="Yaguchi T."/>
        </authorList>
    </citation>
    <scope>NUCLEOTIDE SEQUENCE [LARGE SCALE GENOMIC DNA]</scope>
    <source>
        <strain evidence="2 3">IFM 58123</strain>
    </source>
</reference>
<accession>A0A401L2Z6</accession>
<evidence type="ECO:0000256" key="1">
    <source>
        <dbReference type="SAM" id="MobiDB-lite"/>
    </source>
</evidence>
<evidence type="ECO:0000313" key="2">
    <source>
        <dbReference type="EMBL" id="GCB25877.1"/>
    </source>
</evidence>
<keyword evidence="3" id="KW-1185">Reference proteome</keyword>